<dbReference type="GeneID" id="116310242"/>
<dbReference type="RefSeq" id="XP_031582848.1">
    <property type="nucleotide sequence ID" value="XM_031726988.2"/>
</dbReference>
<dbReference type="Gene3D" id="3.90.1150.10">
    <property type="entry name" value="Aspartate Aminotransferase, domain 1"/>
    <property type="match status" value="1"/>
</dbReference>
<dbReference type="Pfam" id="PF00155">
    <property type="entry name" value="Aminotran_1_2"/>
    <property type="match status" value="1"/>
</dbReference>
<evidence type="ECO:0000256" key="3">
    <source>
        <dbReference type="ARBA" id="ARBA00011738"/>
    </source>
</evidence>
<dbReference type="GO" id="GO:0030170">
    <property type="term" value="F:pyridoxal phosphate binding"/>
    <property type="evidence" value="ECO:0007669"/>
    <property type="project" value="InterPro"/>
</dbReference>
<dbReference type="AlphaFoldDB" id="A0A668W1N8"/>
<proteinExistence type="inferred from homology"/>
<evidence type="ECO:0000256" key="1">
    <source>
        <dbReference type="ARBA" id="ARBA00001933"/>
    </source>
</evidence>
<dbReference type="GO" id="GO:0004069">
    <property type="term" value="F:L-aspartate:2-oxoglutarate aminotransferase activity"/>
    <property type="evidence" value="ECO:0007669"/>
    <property type="project" value="UniProtKB-EC"/>
</dbReference>
<name>A0A668W1N8_OREAU</name>
<dbReference type="PRINTS" id="PR00799">
    <property type="entry name" value="TRANSAMINASE"/>
</dbReference>
<dbReference type="PANTHER" id="PTHR11879:SF36">
    <property type="entry name" value="ASPARTATE AMINOTRANSFERASE, CYTOPLASMIC 2"/>
    <property type="match status" value="1"/>
</dbReference>
<evidence type="ECO:0000256" key="7">
    <source>
        <dbReference type="ARBA" id="ARBA00022898"/>
    </source>
</evidence>
<dbReference type="InterPro" id="IPR015422">
    <property type="entry name" value="PyrdxlP-dep_Trfase_small"/>
</dbReference>
<dbReference type="GO" id="GO:0006532">
    <property type="term" value="P:aspartate biosynthetic process"/>
    <property type="evidence" value="ECO:0007669"/>
    <property type="project" value="TreeGrafter"/>
</dbReference>
<gene>
    <name evidence="10" type="primary">GOT1L1</name>
</gene>
<dbReference type="OMA" id="PGGLYCC"/>
<accession>A0A668W1N8</accession>
<dbReference type="EC" id="2.6.1.1" evidence="4"/>
<comment type="cofactor">
    <cofactor evidence="1">
        <name>pyridoxal 5'-phosphate</name>
        <dbReference type="ChEBI" id="CHEBI:597326"/>
    </cofactor>
</comment>
<evidence type="ECO:0000313" key="10">
    <source>
        <dbReference type="Ensembl" id="ENSOABP00000056582.1"/>
    </source>
</evidence>
<dbReference type="SUPFAM" id="SSF53383">
    <property type="entry name" value="PLP-dependent transferases"/>
    <property type="match status" value="1"/>
</dbReference>
<evidence type="ECO:0000313" key="11">
    <source>
        <dbReference type="Proteomes" id="UP000472276"/>
    </source>
</evidence>
<feature type="region of interest" description="Disordered" evidence="8">
    <location>
        <begin position="1"/>
        <end position="27"/>
    </location>
</feature>
<dbReference type="InterPro" id="IPR015421">
    <property type="entry name" value="PyrdxlP-dep_Trfase_major"/>
</dbReference>
<dbReference type="Proteomes" id="UP000472276">
    <property type="component" value="Unassembled WGS sequence"/>
</dbReference>
<keyword evidence="5" id="KW-0032">Aminotransferase</keyword>
<dbReference type="InterPro" id="IPR000796">
    <property type="entry name" value="Asp_trans"/>
</dbReference>
<dbReference type="InterPro" id="IPR015424">
    <property type="entry name" value="PyrdxlP-dep_Trfase"/>
</dbReference>
<reference evidence="10" key="1">
    <citation type="submission" date="2025-08" db="UniProtKB">
        <authorList>
            <consortium name="Ensembl"/>
        </authorList>
    </citation>
    <scope>IDENTIFICATION</scope>
</reference>
<comment type="subunit">
    <text evidence="3">Homodimer.</text>
</comment>
<evidence type="ECO:0000259" key="9">
    <source>
        <dbReference type="Pfam" id="PF00155"/>
    </source>
</evidence>
<comment type="similarity">
    <text evidence="2">Belongs to the class-I pyridoxal-phosphate-dependent aminotransferase family.</text>
</comment>
<dbReference type="GO" id="GO:0005829">
    <property type="term" value="C:cytosol"/>
    <property type="evidence" value="ECO:0007669"/>
    <property type="project" value="TreeGrafter"/>
</dbReference>
<organism evidence="10 11">
    <name type="scientific">Oreochromis aureus</name>
    <name type="common">Israeli tilapia</name>
    <name type="synonym">Chromis aureus</name>
    <dbReference type="NCBI Taxonomy" id="47969"/>
    <lineage>
        <taxon>Eukaryota</taxon>
        <taxon>Metazoa</taxon>
        <taxon>Chordata</taxon>
        <taxon>Craniata</taxon>
        <taxon>Vertebrata</taxon>
        <taxon>Euteleostomi</taxon>
        <taxon>Actinopterygii</taxon>
        <taxon>Neopterygii</taxon>
        <taxon>Teleostei</taxon>
        <taxon>Neoteleostei</taxon>
        <taxon>Acanthomorphata</taxon>
        <taxon>Ovalentaria</taxon>
        <taxon>Cichlomorphae</taxon>
        <taxon>Cichliformes</taxon>
        <taxon>Cichlidae</taxon>
        <taxon>African cichlids</taxon>
        <taxon>Pseudocrenilabrinae</taxon>
        <taxon>Oreochromini</taxon>
        <taxon>Oreochromis</taxon>
    </lineage>
</organism>
<dbReference type="PANTHER" id="PTHR11879">
    <property type="entry name" value="ASPARTATE AMINOTRANSFERASE"/>
    <property type="match status" value="1"/>
</dbReference>
<evidence type="ECO:0000256" key="4">
    <source>
        <dbReference type="ARBA" id="ARBA00012753"/>
    </source>
</evidence>
<keyword evidence="6" id="KW-0808">Transferase</keyword>
<dbReference type="InterPro" id="IPR004839">
    <property type="entry name" value="Aminotransferase_I/II_large"/>
</dbReference>
<evidence type="ECO:0000256" key="6">
    <source>
        <dbReference type="ARBA" id="ARBA00022679"/>
    </source>
</evidence>
<evidence type="ECO:0000256" key="2">
    <source>
        <dbReference type="ARBA" id="ARBA00007441"/>
    </source>
</evidence>
<dbReference type="Gene3D" id="3.40.640.10">
    <property type="entry name" value="Type I PLP-dependent aspartate aminotransferase-like (Major domain)"/>
    <property type="match status" value="1"/>
</dbReference>
<protein>
    <recommendedName>
        <fullName evidence="4">aspartate transaminase</fullName>
        <ecNumber evidence="4">2.6.1.1</ecNumber>
    </recommendedName>
</protein>
<evidence type="ECO:0000256" key="8">
    <source>
        <dbReference type="SAM" id="MobiDB-lite"/>
    </source>
</evidence>
<keyword evidence="7" id="KW-0663">Pyridoxal phosphate</keyword>
<sequence>MSRPGSSPDEKGVSQNGDPGGHRPVFTNTLNAAVSPETRLLSAFARDTQARKVDLAGRGRDKTTACFCRSKVTANILHRQRQRIHEQHVQKYYSEEGRPFELRLVGKIKQQLSTDPTLHPEYPSSLGLREFTRKATEVALGKHSRAIVENRVLGVQTPGFTAAVRLGAELLRCWYDPSACWCGPVYLSSPCDDSLTGIFQAAGIQEIREYYYWDDKQRGICLERLLEDLESAPEHSVVVLSASAHYPTGADLSQSQWAVITRLITRRRLFPFLLLPTQALCCGDMERDAWPVQHCASLGMELLCAQSFSHCFGLYGEAVGHLLCVLKQNSVLLPVRSQADKIVRSLWARPSVGGAHVVTTVLSNSAHLVEWQGEVKHIVERCMLIRAILREKMRLLGTPGRWDHLTQQGGLFCCTGLNGEQVEFLSNRRRVYLLPGGCLNVSAINCRNLDYIAESIHLALTSSL</sequence>
<keyword evidence="11" id="KW-1185">Reference proteome</keyword>
<evidence type="ECO:0000256" key="5">
    <source>
        <dbReference type="ARBA" id="ARBA00022576"/>
    </source>
</evidence>
<dbReference type="Ensembl" id="ENSOABT00000058008.2">
    <property type="protein sequence ID" value="ENSOABP00000056582.1"/>
    <property type="gene ID" value="ENSOABG00000024928.2"/>
</dbReference>
<reference evidence="10" key="2">
    <citation type="submission" date="2025-09" db="UniProtKB">
        <authorList>
            <consortium name="Ensembl"/>
        </authorList>
    </citation>
    <scope>IDENTIFICATION</scope>
</reference>
<feature type="domain" description="Aminotransferase class I/classII large" evidence="9">
    <location>
        <begin position="121"/>
        <end position="442"/>
    </location>
</feature>